<keyword evidence="3 10" id="KW-0547">Nucleotide-binding</keyword>
<keyword evidence="2 10" id="KW-0436">Ligase</keyword>
<organism evidence="11">
    <name type="scientific">uncultured Solirubrobacterales bacterium</name>
    <dbReference type="NCBI Taxonomy" id="768556"/>
    <lineage>
        <taxon>Bacteria</taxon>
        <taxon>Bacillati</taxon>
        <taxon>Actinomycetota</taxon>
        <taxon>Thermoleophilia</taxon>
        <taxon>Solirubrobacterales</taxon>
        <taxon>environmental samples</taxon>
    </lineage>
</organism>
<dbReference type="InterPro" id="IPR024088">
    <property type="entry name" value="Tyr-tRNA-ligase_bac-type"/>
</dbReference>
<dbReference type="InterPro" id="IPR002307">
    <property type="entry name" value="Tyr-tRNA-ligase"/>
</dbReference>
<dbReference type="NCBIfam" id="TIGR00234">
    <property type="entry name" value="tyrS"/>
    <property type="match status" value="1"/>
</dbReference>
<keyword evidence="4 10" id="KW-0067">ATP-binding</keyword>
<dbReference type="PROSITE" id="PS00178">
    <property type="entry name" value="AA_TRNA_LIGASE_I"/>
    <property type="match status" value="1"/>
</dbReference>
<keyword evidence="6 10" id="KW-0030">Aminoacyl-tRNA synthetase</keyword>
<dbReference type="GO" id="GO:0005524">
    <property type="term" value="F:ATP binding"/>
    <property type="evidence" value="ECO:0007669"/>
    <property type="project" value="UniProtKB-KW"/>
</dbReference>
<evidence type="ECO:0000256" key="2">
    <source>
        <dbReference type="ARBA" id="ARBA00022598"/>
    </source>
</evidence>
<evidence type="ECO:0000313" key="11">
    <source>
        <dbReference type="EMBL" id="CAA9505491.1"/>
    </source>
</evidence>
<evidence type="ECO:0000256" key="9">
    <source>
        <dbReference type="PROSITE-ProRule" id="PRU00182"/>
    </source>
</evidence>
<dbReference type="SUPFAM" id="SSF52374">
    <property type="entry name" value="Nucleotidylyl transferase"/>
    <property type="match status" value="1"/>
</dbReference>
<protein>
    <recommendedName>
        <fullName evidence="1 8">Tyrosine--tRNA ligase</fullName>
        <ecNumber evidence="1 8">6.1.1.1</ecNumber>
    </recommendedName>
</protein>
<evidence type="ECO:0000256" key="6">
    <source>
        <dbReference type="ARBA" id="ARBA00023146"/>
    </source>
</evidence>
<dbReference type="Gene3D" id="3.10.290.10">
    <property type="entry name" value="RNA-binding S4 domain"/>
    <property type="match status" value="1"/>
</dbReference>
<dbReference type="CDD" id="cd00805">
    <property type="entry name" value="TyrRS_core"/>
    <property type="match status" value="1"/>
</dbReference>
<dbReference type="EC" id="6.1.1.1" evidence="1 8"/>
<evidence type="ECO:0000256" key="10">
    <source>
        <dbReference type="RuleBase" id="RU363036"/>
    </source>
</evidence>
<evidence type="ECO:0000256" key="4">
    <source>
        <dbReference type="ARBA" id="ARBA00022840"/>
    </source>
</evidence>
<keyword evidence="5 10" id="KW-0648">Protein biosynthesis</keyword>
<dbReference type="PANTHER" id="PTHR11766:SF1">
    <property type="entry name" value="TYROSINE--TRNA LIGASE"/>
    <property type="match status" value="1"/>
</dbReference>
<dbReference type="GO" id="GO:0006437">
    <property type="term" value="P:tyrosyl-tRNA aminoacylation"/>
    <property type="evidence" value="ECO:0007669"/>
    <property type="project" value="UniProtKB-UniRule"/>
</dbReference>
<gene>
    <name evidence="11" type="ORF">AVDCRST_MAG17-1652</name>
</gene>
<dbReference type="PRINTS" id="PR01040">
    <property type="entry name" value="TRNASYNTHTYR"/>
</dbReference>
<dbReference type="GO" id="GO:0003723">
    <property type="term" value="F:RNA binding"/>
    <property type="evidence" value="ECO:0007669"/>
    <property type="project" value="UniProtKB-KW"/>
</dbReference>
<keyword evidence="9" id="KW-0694">RNA-binding</keyword>
<dbReference type="GO" id="GO:0004831">
    <property type="term" value="F:tyrosine-tRNA ligase activity"/>
    <property type="evidence" value="ECO:0007669"/>
    <property type="project" value="UniProtKB-UniRule"/>
</dbReference>
<accession>A0A6J4SUI1</accession>
<dbReference type="Gene3D" id="1.10.240.10">
    <property type="entry name" value="Tyrosyl-Transfer RNA Synthetase"/>
    <property type="match status" value="1"/>
</dbReference>
<comment type="catalytic activity">
    <reaction evidence="7">
        <text>tRNA(Tyr) + L-tyrosine + ATP = L-tyrosyl-tRNA(Tyr) + AMP + diphosphate + H(+)</text>
        <dbReference type="Rhea" id="RHEA:10220"/>
        <dbReference type="Rhea" id="RHEA-COMP:9706"/>
        <dbReference type="Rhea" id="RHEA-COMP:9707"/>
        <dbReference type="ChEBI" id="CHEBI:15378"/>
        <dbReference type="ChEBI" id="CHEBI:30616"/>
        <dbReference type="ChEBI" id="CHEBI:33019"/>
        <dbReference type="ChEBI" id="CHEBI:58315"/>
        <dbReference type="ChEBI" id="CHEBI:78442"/>
        <dbReference type="ChEBI" id="CHEBI:78536"/>
        <dbReference type="ChEBI" id="CHEBI:456215"/>
        <dbReference type="EC" id="6.1.1.1"/>
    </reaction>
</comment>
<dbReference type="PANTHER" id="PTHR11766">
    <property type="entry name" value="TYROSYL-TRNA SYNTHETASE"/>
    <property type="match status" value="1"/>
</dbReference>
<sequence>MTERSCADLDFLLRNAVESLPQGGLRRKLEAGRPLRIKFGIDPTAPDVHLGHVVPLTKLREFQEHGHLVVLIIGDYTARVGDPSGRSATRPTLDPAEIDRNAETYRRQAFKVLDPERTELRRNSEWLAMAMVDLFRLARTATVAQLLERDDFAKRYKAGEPISVLELLYPLLQGYDSVAVRSDVELGGTDQTFNLLLGREVQNAYGETPQAIVTMPILPGTDGVRRMSKSFDNYVGVDEPPPEIFGKLMRVPDEAMALYYDLLLGAPPDPSAPPVAQKRRLAHELTARFHSSEAADAAEAQFDRIHVAREAPAEIEETPLPDGQDPVHLPALIGERFDLSRGQARRLLAQGGVRLDGGVLGADELDLPASRLEGAVLQVGKRRFVRLRAAGGVTPATT</sequence>
<evidence type="ECO:0000256" key="7">
    <source>
        <dbReference type="ARBA" id="ARBA00048248"/>
    </source>
</evidence>
<dbReference type="Pfam" id="PF00579">
    <property type="entry name" value="tRNA-synt_1b"/>
    <property type="match status" value="1"/>
</dbReference>
<reference evidence="11" key="1">
    <citation type="submission" date="2020-02" db="EMBL/GenBank/DDBJ databases">
        <authorList>
            <person name="Meier V. D."/>
        </authorList>
    </citation>
    <scope>NUCLEOTIDE SEQUENCE</scope>
    <source>
        <strain evidence="11">AVDCRST_MAG17</strain>
    </source>
</reference>
<evidence type="ECO:0000256" key="3">
    <source>
        <dbReference type="ARBA" id="ARBA00022741"/>
    </source>
</evidence>
<dbReference type="InterPro" id="IPR001412">
    <property type="entry name" value="aa-tRNA-synth_I_CS"/>
</dbReference>
<evidence type="ECO:0000256" key="1">
    <source>
        <dbReference type="ARBA" id="ARBA00013160"/>
    </source>
</evidence>
<dbReference type="InterPro" id="IPR014729">
    <property type="entry name" value="Rossmann-like_a/b/a_fold"/>
</dbReference>
<dbReference type="InterPro" id="IPR002305">
    <property type="entry name" value="aa-tRNA-synth_Ic"/>
</dbReference>
<dbReference type="GO" id="GO:0005829">
    <property type="term" value="C:cytosol"/>
    <property type="evidence" value="ECO:0007669"/>
    <property type="project" value="TreeGrafter"/>
</dbReference>
<dbReference type="PROSITE" id="PS50889">
    <property type="entry name" value="S4"/>
    <property type="match status" value="1"/>
</dbReference>
<proteinExistence type="inferred from homology"/>
<evidence type="ECO:0000256" key="5">
    <source>
        <dbReference type="ARBA" id="ARBA00022917"/>
    </source>
</evidence>
<dbReference type="EMBL" id="CADCVV010000123">
    <property type="protein sequence ID" value="CAA9505491.1"/>
    <property type="molecule type" value="Genomic_DNA"/>
</dbReference>
<comment type="similarity">
    <text evidence="10">Belongs to the class-I aminoacyl-tRNA synthetase family.</text>
</comment>
<dbReference type="Gene3D" id="3.40.50.620">
    <property type="entry name" value="HUPs"/>
    <property type="match status" value="1"/>
</dbReference>
<evidence type="ECO:0000256" key="8">
    <source>
        <dbReference type="NCBIfam" id="TIGR00234"/>
    </source>
</evidence>
<dbReference type="SUPFAM" id="SSF55174">
    <property type="entry name" value="Alpha-L RNA-binding motif"/>
    <property type="match status" value="1"/>
</dbReference>
<dbReference type="AlphaFoldDB" id="A0A6J4SUI1"/>
<name>A0A6J4SUI1_9ACTN</name>
<dbReference type="InterPro" id="IPR036986">
    <property type="entry name" value="S4_RNA-bd_sf"/>
</dbReference>